<dbReference type="Proteomes" id="UP000001060">
    <property type="component" value="Chromosome"/>
</dbReference>
<gene>
    <name evidence="1" type="ordered locus">LLO_4000</name>
</gene>
<organism evidence="1 2">
    <name type="scientific">Legionella longbeachae serogroup 1 (strain NSW150)</name>
    <dbReference type="NCBI Taxonomy" id="661367"/>
    <lineage>
        <taxon>Bacteria</taxon>
        <taxon>Pseudomonadati</taxon>
        <taxon>Pseudomonadota</taxon>
        <taxon>Gammaproteobacteria</taxon>
        <taxon>Legionellales</taxon>
        <taxon>Legionellaceae</taxon>
        <taxon>Legionella</taxon>
    </lineage>
</organism>
<dbReference type="EMBL" id="FN650140">
    <property type="protein sequence ID" value="CBJ10369.1"/>
    <property type="molecule type" value="Genomic_DNA"/>
</dbReference>
<protein>
    <submittedName>
        <fullName evidence="1">Uncharacterized protein</fullName>
    </submittedName>
</protein>
<dbReference type="AlphaFoldDB" id="D3HNA7"/>
<accession>D3HNA7</accession>
<sequence>MRIKSSNYIPNILLSKQHIEQKTNSMNLVRPKNKRGVIISLNDKEVEFQHDEHFYSENKLDIKTKLIFISSFL</sequence>
<dbReference type="STRING" id="661367.LLO_4000"/>
<name>D3HNA7_LEGLN</name>
<reference evidence="1 2" key="1">
    <citation type="journal article" date="2010" name="PLoS Genet.">
        <title>Analysis of the Legionella longbeachae genome and transcriptome uncovers unique strategies to cause Legionnaires' disease.</title>
        <authorList>
            <person name="Cazalet C."/>
            <person name="Gomez-Valero L."/>
            <person name="Rusniok C."/>
            <person name="Lomma M."/>
            <person name="Dervins-Ravault D."/>
            <person name="Newton H."/>
            <person name="Sansom F."/>
            <person name="Jarraud S."/>
            <person name="Zidane N."/>
            <person name="Ma L."/>
            <person name="Bouchier C."/>
            <person name="Etienne J."/>
            <person name="Hartland E."/>
            <person name="Buchrieser C."/>
        </authorList>
    </citation>
    <scope>NUCLEOTIDE SEQUENCE [LARGE SCALE GENOMIC DNA]</scope>
    <source>
        <strain evidence="1 2">NSW150</strain>
    </source>
</reference>
<evidence type="ECO:0000313" key="1">
    <source>
        <dbReference type="EMBL" id="CBJ10369.1"/>
    </source>
</evidence>
<keyword evidence="2" id="KW-1185">Reference proteome</keyword>
<dbReference type="KEGG" id="llo:LLO_4000"/>
<dbReference type="HOGENOM" id="CLU_2700209_0_0_6"/>
<proteinExistence type="predicted"/>
<evidence type="ECO:0000313" key="2">
    <source>
        <dbReference type="Proteomes" id="UP000001060"/>
    </source>
</evidence>